<name>A0A9I9EH65_CUCME</name>
<accession>A0A9I9EH65</accession>
<proteinExistence type="predicted"/>
<evidence type="ECO:0000313" key="1">
    <source>
        <dbReference type="EnsemblPlants" id="MELO3C033393.2.1"/>
    </source>
</evidence>
<protein>
    <submittedName>
        <fullName evidence="1">Uncharacterized protein</fullName>
    </submittedName>
</protein>
<sequence>MDFMFLGLQLKRNYKRSSIATLPNPHVYDSLLGLPNLQERRSLCGGNHVNMYLECCFDYPVVVAIENLFCAIHLDICFRNHVDTIPLRKLVQVVQQKQPLTQLEIGNFALSLLKDLILGKELIDGCIDLDIKKASNRNNGMDGEVSIVKHKVEKHMVNPLTDIRAVGILES</sequence>
<organism evidence="1">
    <name type="scientific">Cucumis melo</name>
    <name type="common">Muskmelon</name>
    <dbReference type="NCBI Taxonomy" id="3656"/>
    <lineage>
        <taxon>Eukaryota</taxon>
        <taxon>Viridiplantae</taxon>
        <taxon>Streptophyta</taxon>
        <taxon>Embryophyta</taxon>
        <taxon>Tracheophyta</taxon>
        <taxon>Spermatophyta</taxon>
        <taxon>Magnoliopsida</taxon>
        <taxon>eudicotyledons</taxon>
        <taxon>Gunneridae</taxon>
        <taxon>Pentapetalae</taxon>
        <taxon>rosids</taxon>
        <taxon>fabids</taxon>
        <taxon>Cucurbitales</taxon>
        <taxon>Cucurbitaceae</taxon>
        <taxon>Benincaseae</taxon>
        <taxon>Cucumis</taxon>
    </lineage>
</organism>
<reference evidence="1" key="1">
    <citation type="submission" date="2023-03" db="UniProtKB">
        <authorList>
            <consortium name="EnsemblPlants"/>
        </authorList>
    </citation>
    <scope>IDENTIFICATION</scope>
</reference>
<dbReference type="EnsemblPlants" id="MELO3C033393.2.1">
    <property type="protein sequence ID" value="MELO3C033393.2.1"/>
    <property type="gene ID" value="MELO3C033393.2"/>
</dbReference>
<dbReference type="AlphaFoldDB" id="A0A9I9EH65"/>
<dbReference type="Gramene" id="MELO3C033393.2.1">
    <property type="protein sequence ID" value="MELO3C033393.2.1"/>
    <property type="gene ID" value="MELO3C033393.2"/>
</dbReference>